<evidence type="ECO:0000256" key="4">
    <source>
        <dbReference type="RuleBase" id="RU362057"/>
    </source>
</evidence>
<dbReference type="FunFam" id="3.40.50.2000:FF:000238">
    <property type="entry name" value="Glycosyltransferase"/>
    <property type="match status" value="1"/>
</dbReference>
<dbReference type="CDD" id="cd03784">
    <property type="entry name" value="GT1_Gtf-like"/>
    <property type="match status" value="1"/>
</dbReference>
<evidence type="ECO:0000259" key="6">
    <source>
        <dbReference type="Pfam" id="PF26168"/>
    </source>
</evidence>
<name>A0AAP0S2E5_LIQFO</name>
<evidence type="ECO:0000313" key="8">
    <source>
        <dbReference type="Proteomes" id="UP001415857"/>
    </source>
</evidence>
<dbReference type="PROSITE" id="PS00375">
    <property type="entry name" value="UDPGT"/>
    <property type="match status" value="1"/>
</dbReference>
<evidence type="ECO:0000256" key="3">
    <source>
        <dbReference type="RuleBase" id="RU003718"/>
    </source>
</evidence>
<dbReference type="FunFam" id="3.40.50.2000:FF:000060">
    <property type="entry name" value="Glycosyltransferase"/>
    <property type="match status" value="1"/>
</dbReference>
<dbReference type="InterPro" id="IPR002213">
    <property type="entry name" value="UDP_glucos_trans"/>
</dbReference>
<dbReference type="EC" id="2.4.1.-" evidence="4"/>
<dbReference type="Proteomes" id="UP001415857">
    <property type="component" value="Unassembled WGS sequence"/>
</dbReference>
<dbReference type="AlphaFoldDB" id="A0AAP0S2E5"/>
<keyword evidence="2 3" id="KW-0808">Transferase</keyword>
<sequence length="471" mass="52830">MANNHHYQNHGQNGLKQPEVVVVTVPFPAQGHLNQLLQLSRLITSYNIPVHYVSSTTHSLQAKIRVHGWNPLAAENIHFHDFTVPPFVSPPPNPNSTTKFPTHLQPSFYASLSLREPVAALLRALSSNARRVIVIHDSLMASVVQDVASIRNAESYTFHSVSAFALYLYMWEAMGKPFDIKAEITPKDLPSVESCFTAEFLNFIAFQYQFSKLNSGKLYNSCRSIEAPYIDSLGKEIFGASKKHWAIGPLNPVAIHENKYRHKCLEWLDKHASNSVIYVSFGTTTALTDEQIKELAIGLEKSEQNFIWVLRDADKGDVFEGEARRAELPKGYEERVEGRGMVVRDWAPQLEILGHRSTGGFMSHCGWNSCMESITMGVPIAAWPMHSDQPRNSLLVTKVLKLGLVVKEWAKRDKVVTSFAVENAVRRLMASEEGDDMRKRASELGGTVQRSMDKGGVSRMELDSFIAHVTR</sequence>
<evidence type="ECO:0000256" key="5">
    <source>
        <dbReference type="SAM" id="MobiDB-lite"/>
    </source>
</evidence>
<feature type="domain" description="Glycosyltransferase N-terminal" evidence="6">
    <location>
        <begin position="19"/>
        <end position="252"/>
    </location>
</feature>
<gene>
    <name evidence="7" type="ORF">L1049_007778</name>
</gene>
<dbReference type="InterPro" id="IPR058980">
    <property type="entry name" value="Glyco_transf_N"/>
</dbReference>
<evidence type="ECO:0000256" key="1">
    <source>
        <dbReference type="ARBA" id="ARBA00009995"/>
    </source>
</evidence>
<dbReference type="EMBL" id="JBBPBK010000002">
    <property type="protein sequence ID" value="KAK9289620.1"/>
    <property type="molecule type" value="Genomic_DNA"/>
</dbReference>
<feature type="region of interest" description="Disordered" evidence="5">
    <location>
        <begin position="431"/>
        <end position="452"/>
    </location>
</feature>
<dbReference type="Pfam" id="PF00201">
    <property type="entry name" value="UDPGT"/>
    <property type="match status" value="1"/>
</dbReference>
<dbReference type="Pfam" id="PF26168">
    <property type="entry name" value="Glyco_transf_N"/>
    <property type="match status" value="1"/>
</dbReference>
<evidence type="ECO:0000256" key="2">
    <source>
        <dbReference type="ARBA" id="ARBA00022679"/>
    </source>
</evidence>
<dbReference type="SUPFAM" id="SSF53756">
    <property type="entry name" value="UDP-Glycosyltransferase/glycogen phosphorylase"/>
    <property type="match status" value="1"/>
</dbReference>
<proteinExistence type="inferred from homology"/>
<organism evidence="7 8">
    <name type="scientific">Liquidambar formosana</name>
    <name type="common">Formosan gum</name>
    <dbReference type="NCBI Taxonomy" id="63359"/>
    <lineage>
        <taxon>Eukaryota</taxon>
        <taxon>Viridiplantae</taxon>
        <taxon>Streptophyta</taxon>
        <taxon>Embryophyta</taxon>
        <taxon>Tracheophyta</taxon>
        <taxon>Spermatophyta</taxon>
        <taxon>Magnoliopsida</taxon>
        <taxon>eudicotyledons</taxon>
        <taxon>Gunneridae</taxon>
        <taxon>Pentapetalae</taxon>
        <taxon>Saxifragales</taxon>
        <taxon>Altingiaceae</taxon>
        <taxon>Liquidambar</taxon>
    </lineage>
</organism>
<keyword evidence="3" id="KW-0328">Glycosyltransferase</keyword>
<dbReference type="PANTHER" id="PTHR48044:SF22">
    <property type="entry name" value="GLYCOSYLTRANSFERASE"/>
    <property type="match status" value="1"/>
</dbReference>
<dbReference type="GO" id="GO:0009690">
    <property type="term" value="P:cytokinin metabolic process"/>
    <property type="evidence" value="ECO:0007669"/>
    <property type="project" value="UniProtKB-ARBA"/>
</dbReference>
<reference evidence="7 8" key="1">
    <citation type="journal article" date="2024" name="Plant J.">
        <title>Genome sequences and population genomics reveal climatic adaptation and genomic divergence between two closely related sweetgum species.</title>
        <authorList>
            <person name="Xu W.Q."/>
            <person name="Ren C.Q."/>
            <person name="Zhang X.Y."/>
            <person name="Comes H.P."/>
            <person name="Liu X.H."/>
            <person name="Li Y.G."/>
            <person name="Kettle C.J."/>
            <person name="Jalonen R."/>
            <person name="Gaisberger H."/>
            <person name="Ma Y.Z."/>
            <person name="Qiu Y.X."/>
        </authorList>
    </citation>
    <scope>NUCLEOTIDE SEQUENCE [LARGE SCALE GENOMIC DNA]</scope>
    <source>
        <strain evidence="7">Hangzhou</strain>
    </source>
</reference>
<dbReference type="Gene3D" id="3.40.50.2000">
    <property type="entry name" value="Glycogen Phosphorylase B"/>
    <property type="match status" value="2"/>
</dbReference>
<dbReference type="GO" id="GO:0050404">
    <property type="term" value="F:zeatin O-beta-D-xylosyltransferase activity"/>
    <property type="evidence" value="ECO:0007669"/>
    <property type="project" value="UniProtKB-ARBA"/>
</dbReference>
<dbReference type="InterPro" id="IPR035595">
    <property type="entry name" value="UDP_glycos_trans_CS"/>
</dbReference>
<protein>
    <recommendedName>
        <fullName evidence="4">Glycosyltransferase</fullName>
        <ecNumber evidence="4">2.4.1.-</ecNumber>
    </recommendedName>
</protein>
<dbReference type="PANTHER" id="PTHR48044">
    <property type="entry name" value="GLYCOSYLTRANSFERASE"/>
    <property type="match status" value="1"/>
</dbReference>
<comment type="similarity">
    <text evidence="1 3">Belongs to the UDP-glycosyltransferase family.</text>
</comment>
<comment type="caution">
    <text evidence="7">The sequence shown here is derived from an EMBL/GenBank/DDBJ whole genome shotgun (WGS) entry which is preliminary data.</text>
</comment>
<accession>A0AAP0S2E5</accession>
<keyword evidence="8" id="KW-1185">Reference proteome</keyword>
<evidence type="ECO:0000313" key="7">
    <source>
        <dbReference type="EMBL" id="KAK9289620.1"/>
    </source>
</evidence>